<evidence type="ECO:0000259" key="6">
    <source>
        <dbReference type="Pfam" id="PF03727"/>
    </source>
</evidence>
<organism evidence="7 8">
    <name type="scientific">Euroglyphus maynei</name>
    <name type="common">Mayne's house dust mite</name>
    <dbReference type="NCBI Taxonomy" id="6958"/>
    <lineage>
        <taxon>Eukaryota</taxon>
        <taxon>Metazoa</taxon>
        <taxon>Ecdysozoa</taxon>
        <taxon>Arthropoda</taxon>
        <taxon>Chelicerata</taxon>
        <taxon>Arachnida</taxon>
        <taxon>Acari</taxon>
        <taxon>Acariformes</taxon>
        <taxon>Sarcoptiformes</taxon>
        <taxon>Astigmata</taxon>
        <taxon>Psoroptidia</taxon>
        <taxon>Analgoidea</taxon>
        <taxon>Pyroglyphidae</taxon>
        <taxon>Pyroglyphinae</taxon>
        <taxon>Euroglyphus</taxon>
    </lineage>
</organism>
<dbReference type="EC" id="2.7.1.-" evidence="5"/>
<reference evidence="7 8" key="1">
    <citation type="submission" date="2017-03" db="EMBL/GenBank/DDBJ databases">
        <title>Genome Survey of Euroglyphus maynei.</title>
        <authorList>
            <person name="Arlian L.G."/>
            <person name="Morgan M.S."/>
            <person name="Rider S.D."/>
        </authorList>
    </citation>
    <scope>NUCLEOTIDE SEQUENCE [LARGE SCALE GENOMIC DNA]</scope>
    <source>
        <strain evidence="7">Arlian Lab</strain>
        <tissue evidence="7">Whole body</tissue>
    </source>
</reference>
<dbReference type="GO" id="GO:0006096">
    <property type="term" value="P:glycolytic process"/>
    <property type="evidence" value="ECO:0007669"/>
    <property type="project" value="UniProtKB-KW"/>
</dbReference>
<dbReference type="InterPro" id="IPR043129">
    <property type="entry name" value="ATPase_NBD"/>
</dbReference>
<keyword evidence="5" id="KW-0547">Nucleotide-binding</keyword>
<feature type="domain" description="Hexokinase C-terminal" evidence="6">
    <location>
        <begin position="1"/>
        <end position="130"/>
    </location>
</feature>
<dbReference type="GO" id="GO:0004340">
    <property type="term" value="F:glucokinase activity"/>
    <property type="evidence" value="ECO:0007669"/>
    <property type="project" value="TreeGrafter"/>
</dbReference>
<gene>
    <name evidence="7" type="ORF">BLA29_008004</name>
</gene>
<dbReference type="GO" id="GO:0005536">
    <property type="term" value="F:D-glucose binding"/>
    <property type="evidence" value="ECO:0007669"/>
    <property type="project" value="InterPro"/>
</dbReference>
<keyword evidence="5" id="KW-0067">ATP-binding</keyword>
<dbReference type="GO" id="GO:0008865">
    <property type="term" value="F:fructokinase activity"/>
    <property type="evidence" value="ECO:0007669"/>
    <property type="project" value="TreeGrafter"/>
</dbReference>
<evidence type="ECO:0000313" key="7">
    <source>
        <dbReference type="EMBL" id="OTF78154.1"/>
    </source>
</evidence>
<dbReference type="InterPro" id="IPR022673">
    <property type="entry name" value="Hexokinase_C"/>
</dbReference>
<evidence type="ECO:0000256" key="2">
    <source>
        <dbReference type="ARBA" id="ARBA00005028"/>
    </source>
</evidence>
<evidence type="ECO:0000256" key="3">
    <source>
        <dbReference type="ARBA" id="ARBA00023152"/>
    </source>
</evidence>
<evidence type="ECO:0000256" key="1">
    <source>
        <dbReference type="ARBA" id="ARBA00004888"/>
    </source>
</evidence>
<comment type="catalytic activity">
    <reaction evidence="4">
        <text>a D-hexose + ATP = a D-hexose 6-phosphate + ADP + H(+)</text>
        <dbReference type="Rhea" id="RHEA:22740"/>
        <dbReference type="ChEBI" id="CHEBI:4194"/>
        <dbReference type="ChEBI" id="CHEBI:15378"/>
        <dbReference type="ChEBI" id="CHEBI:30616"/>
        <dbReference type="ChEBI" id="CHEBI:229467"/>
        <dbReference type="ChEBI" id="CHEBI:456216"/>
        <dbReference type="EC" id="2.7.1.1"/>
    </reaction>
    <physiologicalReaction direction="left-to-right" evidence="4">
        <dbReference type="Rhea" id="RHEA:22741"/>
    </physiologicalReaction>
</comment>
<dbReference type="PANTHER" id="PTHR19443:SF16">
    <property type="entry name" value="HEXOKINASE TYPE 1-RELATED"/>
    <property type="match status" value="1"/>
</dbReference>
<dbReference type="Gene3D" id="3.40.367.20">
    <property type="match status" value="1"/>
</dbReference>
<dbReference type="GO" id="GO:0006006">
    <property type="term" value="P:glucose metabolic process"/>
    <property type="evidence" value="ECO:0007669"/>
    <property type="project" value="TreeGrafter"/>
</dbReference>
<protein>
    <recommendedName>
        <fullName evidence="5">Phosphotransferase</fullName>
        <ecNumber evidence="5">2.7.1.-</ecNumber>
    </recommendedName>
</protein>
<dbReference type="GO" id="GO:0005524">
    <property type="term" value="F:ATP binding"/>
    <property type="evidence" value="ECO:0007669"/>
    <property type="project" value="UniProtKB-UniRule"/>
</dbReference>
<accession>A0A1Y3BDS5</accession>
<keyword evidence="8" id="KW-1185">Reference proteome</keyword>
<dbReference type="EMBL" id="MUJZ01029220">
    <property type="protein sequence ID" value="OTF78154.1"/>
    <property type="molecule type" value="Genomic_DNA"/>
</dbReference>
<dbReference type="Pfam" id="PF03727">
    <property type="entry name" value="Hexokinase_2"/>
    <property type="match status" value="1"/>
</dbReference>
<evidence type="ECO:0000256" key="4">
    <source>
        <dbReference type="ARBA" id="ARBA00044613"/>
    </source>
</evidence>
<sequence length="152" mass="17980">MSQIDQDVNDNNNFPNTRKALSNIFNRNNPLFKNGFNDQDVRIIHMINQRITRRSANFVANALWTLMCRINRIDISIAYDGSLICLHPHYRRWVEEKMMEFIRKNGSNKRFRFIHANDGSLYGAAIVAAICYREKRPKVIKKRGKVYEITRF</sequence>
<dbReference type="AlphaFoldDB" id="A0A1Y3BDS5"/>
<keyword evidence="3 5" id="KW-0324">Glycolysis</keyword>
<comment type="similarity">
    <text evidence="5">Belongs to the hexokinase family.</text>
</comment>
<proteinExistence type="inferred from homology"/>
<dbReference type="GO" id="GO:0001678">
    <property type="term" value="P:intracellular glucose homeostasis"/>
    <property type="evidence" value="ECO:0007669"/>
    <property type="project" value="InterPro"/>
</dbReference>
<dbReference type="PROSITE" id="PS51748">
    <property type="entry name" value="HEXOKINASE_2"/>
    <property type="match status" value="1"/>
</dbReference>
<comment type="caution">
    <text evidence="7">The sequence shown here is derived from an EMBL/GenBank/DDBJ whole genome shotgun (WGS) entry which is preliminary data.</text>
</comment>
<dbReference type="SUPFAM" id="SSF53067">
    <property type="entry name" value="Actin-like ATPase domain"/>
    <property type="match status" value="1"/>
</dbReference>
<dbReference type="GO" id="GO:0005829">
    <property type="term" value="C:cytosol"/>
    <property type="evidence" value="ECO:0007669"/>
    <property type="project" value="TreeGrafter"/>
</dbReference>
<dbReference type="GO" id="GO:0005739">
    <property type="term" value="C:mitochondrion"/>
    <property type="evidence" value="ECO:0007669"/>
    <property type="project" value="TreeGrafter"/>
</dbReference>
<evidence type="ECO:0000256" key="5">
    <source>
        <dbReference type="RuleBase" id="RU362007"/>
    </source>
</evidence>
<comment type="pathway">
    <text evidence="2">Carbohydrate metabolism; hexose metabolism.</text>
</comment>
<name>A0A1Y3BDS5_EURMA</name>
<dbReference type="InterPro" id="IPR001312">
    <property type="entry name" value="Hexokinase"/>
</dbReference>
<keyword evidence="5" id="KW-0418">Kinase</keyword>
<keyword evidence="5" id="KW-0808">Transferase</keyword>
<comment type="pathway">
    <text evidence="1">Carbohydrate degradation; glycolysis; D-glyceraldehyde 3-phosphate and glycerone phosphate from D-glucose: step 1/4.</text>
</comment>
<evidence type="ECO:0000313" key="8">
    <source>
        <dbReference type="Proteomes" id="UP000194236"/>
    </source>
</evidence>
<dbReference type="Proteomes" id="UP000194236">
    <property type="component" value="Unassembled WGS sequence"/>
</dbReference>
<dbReference type="PANTHER" id="PTHR19443">
    <property type="entry name" value="HEXOKINASE"/>
    <property type="match status" value="1"/>
</dbReference>